<comment type="caution">
    <text evidence="3">The sequence shown here is derived from an EMBL/GenBank/DDBJ whole genome shotgun (WGS) entry which is preliminary data.</text>
</comment>
<dbReference type="InterPro" id="IPR007569">
    <property type="entry name" value="DUF559"/>
</dbReference>
<reference evidence="4" key="1">
    <citation type="journal article" date="2019" name="Int. J. Syst. Evol. Microbiol.">
        <title>The Global Catalogue of Microorganisms (GCM) 10K type strain sequencing project: providing services to taxonomists for standard genome sequencing and annotation.</title>
        <authorList>
            <consortium name="The Broad Institute Genomics Platform"/>
            <consortium name="The Broad Institute Genome Sequencing Center for Infectious Disease"/>
            <person name="Wu L."/>
            <person name="Ma J."/>
        </authorList>
    </citation>
    <scope>NUCLEOTIDE SEQUENCE [LARGE SCALE GENOMIC DNA]</scope>
    <source>
        <strain evidence="4">CGMCC 4.7093</strain>
    </source>
</reference>
<dbReference type="Gene3D" id="3.40.960.10">
    <property type="entry name" value="VSR Endonuclease"/>
    <property type="match status" value="1"/>
</dbReference>
<evidence type="ECO:0000259" key="1">
    <source>
        <dbReference type="Pfam" id="PF04480"/>
    </source>
</evidence>
<evidence type="ECO:0000313" key="4">
    <source>
        <dbReference type="Proteomes" id="UP001595947"/>
    </source>
</evidence>
<feature type="domain" description="AbiEi antitoxin N-terminal" evidence="2">
    <location>
        <begin position="2"/>
        <end position="46"/>
    </location>
</feature>
<sequence length="297" mass="32565">MKLDRFLASHDGVISRAQARTCGLSEDQIARRLTSGQWVRRAPGVFFATAWPWTAAARVRVAAEWVRPVGAVIGVAAAWWLGLGVTTPHPLVVALPPGSSRSRPPGVSLVQRDLRGDRMTHRGLWVTSRALTALDAAVALGQEGQAFLDRVLQQGTVTLDELRGTQSRHLGRRGSGAAHRLLVRAADRAASKAERTMISLLRESGVTGWAVNLALVLSDGREAVLDIAFADARFALEVDGWAFHTDPARFIDRRARTRALVADGWVVAEVTWEDLVRRPEKILDEIRRTLAHRLAHS</sequence>
<evidence type="ECO:0000313" key="3">
    <source>
        <dbReference type="EMBL" id="MFC5061730.1"/>
    </source>
</evidence>
<feature type="domain" description="DUF559" evidence="1">
    <location>
        <begin position="184"/>
        <end position="290"/>
    </location>
</feature>
<dbReference type="Pfam" id="PF04480">
    <property type="entry name" value="DUF559"/>
    <property type="match status" value="1"/>
</dbReference>
<proteinExistence type="predicted"/>
<gene>
    <name evidence="3" type="ORF">ACFPBZ_05910</name>
</gene>
<dbReference type="SUPFAM" id="SSF52980">
    <property type="entry name" value="Restriction endonuclease-like"/>
    <property type="match status" value="1"/>
</dbReference>
<dbReference type="InterPro" id="IPR011335">
    <property type="entry name" value="Restrct_endonuc-II-like"/>
</dbReference>
<dbReference type="Pfam" id="PF13338">
    <property type="entry name" value="AbiEi_4"/>
    <property type="match status" value="1"/>
</dbReference>
<dbReference type="InterPro" id="IPR025159">
    <property type="entry name" value="AbiEi_N"/>
</dbReference>
<dbReference type="RefSeq" id="WP_378035086.1">
    <property type="nucleotide sequence ID" value="NZ_JBHSIV010000005.1"/>
</dbReference>
<keyword evidence="4" id="KW-1185">Reference proteome</keyword>
<protein>
    <submittedName>
        <fullName evidence="3">Type IV toxin-antitoxin system AbiEi family antitoxin domain-containing protein</fullName>
    </submittedName>
</protein>
<name>A0ABV9YG03_9PSEU</name>
<evidence type="ECO:0000259" key="2">
    <source>
        <dbReference type="Pfam" id="PF13338"/>
    </source>
</evidence>
<dbReference type="EMBL" id="JBHSIV010000005">
    <property type="protein sequence ID" value="MFC5061730.1"/>
    <property type="molecule type" value="Genomic_DNA"/>
</dbReference>
<organism evidence="3 4">
    <name type="scientific">Actinomycetospora atypica</name>
    <dbReference type="NCBI Taxonomy" id="1290095"/>
    <lineage>
        <taxon>Bacteria</taxon>
        <taxon>Bacillati</taxon>
        <taxon>Actinomycetota</taxon>
        <taxon>Actinomycetes</taxon>
        <taxon>Pseudonocardiales</taxon>
        <taxon>Pseudonocardiaceae</taxon>
        <taxon>Actinomycetospora</taxon>
    </lineage>
</organism>
<dbReference type="Proteomes" id="UP001595947">
    <property type="component" value="Unassembled WGS sequence"/>
</dbReference>
<accession>A0ABV9YG03</accession>